<dbReference type="Gene3D" id="3.30.450.40">
    <property type="match status" value="1"/>
</dbReference>
<dbReference type="InterPro" id="IPR014757">
    <property type="entry name" value="Tscrpt_reg_IclR_C"/>
</dbReference>
<dbReference type="InterPro" id="IPR036388">
    <property type="entry name" value="WH-like_DNA-bd_sf"/>
</dbReference>
<dbReference type="PANTHER" id="PTHR30136">
    <property type="entry name" value="HELIX-TURN-HELIX TRANSCRIPTIONAL REGULATOR, ICLR FAMILY"/>
    <property type="match status" value="1"/>
</dbReference>
<dbReference type="SUPFAM" id="SSF55781">
    <property type="entry name" value="GAF domain-like"/>
    <property type="match status" value="1"/>
</dbReference>
<organism evidence="6 7">
    <name type="scientific">Geotalea daltonii (strain DSM 22248 / JCM 15807 / FRC-32)</name>
    <name type="common">Geobacter daltonii</name>
    <dbReference type="NCBI Taxonomy" id="316067"/>
    <lineage>
        <taxon>Bacteria</taxon>
        <taxon>Pseudomonadati</taxon>
        <taxon>Thermodesulfobacteriota</taxon>
        <taxon>Desulfuromonadia</taxon>
        <taxon>Geobacterales</taxon>
        <taxon>Geobacteraceae</taxon>
        <taxon>Geotalea</taxon>
    </lineage>
</organism>
<dbReference type="SMART" id="SM00346">
    <property type="entry name" value="HTH_ICLR"/>
    <property type="match status" value="1"/>
</dbReference>
<dbReference type="STRING" id="316067.Geob_0226"/>
<dbReference type="Proteomes" id="UP000007721">
    <property type="component" value="Chromosome"/>
</dbReference>
<evidence type="ECO:0000313" key="6">
    <source>
        <dbReference type="EMBL" id="ACM18598.1"/>
    </source>
</evidence>
<evidence type="ECO:0000313" key="7">
    <source>
        <dbReference type="Proteomes" id="UP000007721"/>
    </source>
</evidence>
<dbReference type="HOGENOM" id="CLU_062618_5_5_7"/>
<evidence type="ECO:0000259" key="5">
    <source>
        <dbReference type="PROSITE" id="PS51078"/>
    </source>
</evidence>
<dbReference type="GO" id="GO:0003700">
    <property type="term" value="F:DNA-binding transcription factor activity"/>
    <property type="evidence" value="ECO:0007669"/>
    <property type="project" value="TreeGrafter"/>
</dbReference>
<dbReference type="PROSITE" id="PS51078">
    <property type="entry name" value="ICLR_ED"/>
    <property type="match status" value="1"/>
</dbReference>
<feature type="domain" description="IclR-ED" evidence="5">
    <location>
        <begin position="81"/>
        <end position="265"/>
    </location>
</feature>
<accession>B9M940</accession>
<reference evidence="6 7" key="1">
    <citation type="submission" date="2009-01" db="EMBL/GenBank/DDBJ databases">
        <title>Complete sequence of Geobacter sp. FRC-32.</title>
        <authorList>
            <consortium name="US DOE Joint Genome Institute"/>
            <person name="Lucas S."/>
            <person name="Copeland A."/>
            <person name="Lapidus A."/>
            <person name="Glavina del Rio T."/>
            <person name="Dalin E."/>
            <person name="Tice H."/>
            <person name="Bruce D."/>
            <person name="Goodwin L."/>
            <person name="Pitluck S."/>
            <person name="Saunders E."/>
            <person name="Brettin T."/>
            <person name="Detter J.C."/>
            <person name="Han C."/>
            <person name="Larimer F."/>
            <person name="Land M."/>
            <person name="Hauser L."/>
            <person name="Kyrpides N."/>
            <person name="Ovchinnikova G."/>
            <person name="Kostka J."/>
            <person name="Richardson P."/>
        </authorList>
    </citation>
    <scope>NUCLEOTIDE SEQUENCE [LARGE SCALE GENOMIC DNA]</scope>
    <source>
        <strain evidence="7">DSM 22248 / JCM 15807 / FRC-32</strain>
    </source>
</reference>
<dbReference type="InterPro" id="IPR036390">
    <property type="entry name" value="WH_DNA-bd_sf"/>
</dbReference>
<dbReference type="InterPro" id="IPR050707">
    <property type="entry name" value="HTH_MetabolicPath_Reg"/>
</dbReference>
<dbReference type="InterPro" id="IPR029016">
    <property type="entry name" value="GAF-like_dom_sf"/>
</dbReference>
<dbReference type="AlphaFoldDB" id="B9M940"/>
<dbReference type="GO" id="GO:0003677">
    <property type="term" value="F:DNA binding"/>
    <property type="evidence" value="ECO:0007669"/>
    <property type="project" value="UniProtKB-KW"/>
</dbReference>
<dbReference type="GO" id="GO:0045892">
    <property type="term" value="P:negative regulation of DNA-templated transcription"/>
    <property type="evidence" value="ECO:0007669"/>
    <property type="project" value="TreeGrafter"/>
</dbReference>
<dbReference type="KEGG" id="geo:Geob_0226"/>
<dbReference type="Gene3D" id="1.10.10.10">
    <property type="entry name" value="Winged helix-like DNA-binding domain superfamily/Winged helix DNA-binding domain"/>
    <property type="match status" value="1"/>
</dbReference>
<feature type="domain" description="HTH iclR-type" evidence="4">
    <location>
        <begin position="18"/>
        <end position="80"/>
    </location>
</feature>
<dbReference type="EMBL" id="CP001390">
    <property type="protein sequence ID" value="ACM18598.1"/>
    <property type="molecule type" value="Genomic_DNA"/>
</dbReference>
<keyword evidence="3" id="KW-0804">Transcription</keyword>
<protein>
    <submittedName>
        <fullName evidence="6">Helix-turn-helix transcriptional regulator, IclR family</fullName>
    </submittedName>
</protein>
<proteinExistence type="predicted"/>
<dbReference type="Pfam" id="PF01614">
    <property type="entry name" value="IclR_C"/>
    <property type="match status" value="1"/>
</dbReference>
<sequence>MTENNSPTKIKEDEKYNIRAIERALSVLEAFSIERRKLSLDELTKLIGLSKPTVFRILSTLQSRKFIYLDKGDGRYRLGSVFLTLASAVHGSSGLGAIARPHLTTLRNSTQATVLLGALLEDHLVYLDKTEGRGPVRLANDIGWRRDPAHYGMLGMTLMAFLDPAEAERLLDEFPLAPYTEKSLNDRLLFLKRLDDIRRLGYALEFEEAIDGVWGVAAPVLNAAGEIIAAVGAALSMSACSDERIADTINSVTACAGAISSDLGHRR</sequence>
<evidence type="ECO:0000259" key="4">
    <source>
        <dbReference type="PROSITE" id="PS51077"/>
    </source>
</evidence>
<evidence type="ECO:0000256" key="3">
    <source>
        <dbReference type="ARBA" id="ARBA00023163"/>
    </source>
</evidence>
<keyword evidence="2" id="KW-0238">DNA-binding</keyword>
<dbReference type="SUPFAM" id="SSF46785">
    <property type="entry name" value="Winged helix' DNA-binding domain"/>
    <property type="match status" value="1"/>
</dbReference>
<dbReference type="eggNOG" id="COG1414">
    <property type="taxonomic scope" value="Bacteria"/>
</dbReference>
<dbReference type="PROSITE" id="PS51077">
    <property type="entry name" value="HTH_ICLR"/>
    <property type="match status" value="1"/>
</dbReference>
<dbReference type="PANTHER" id="PTHR30136:SF24">
    <property type="entry name" value="HTH-TYPE TRANSCRIPTIONAL REPRESSOR ALLR"/>
    <property type="match status" value="1"/>
</dbReference>
<dbReference type="InterPro" id="IPR005471">
    <property type="entry name" value="Tscrpt_reg_IclR_N"/>
</dbReference>
<keyword evidence="1" id="KW-0805">Transcription regulation</keyword>
<evidence type="ECO:0000256" key="2">
    <source>
        <dbReference type="ARBA" id="ARBA00023125"/>
    </source>
</evidence>
<dbReference type="Pfam" id="PF09339">
    <property type="entry name" value="HTH_IclR"/>
    <property type="match status" value="1"/>
</dbReference>
<name>B9M940_GEODF</name>
<gene>
    <name evidence="6" type="ordered locus">Geob_0226</name>
</gene>
<keyword evidence="7" id="KW-1185">Reference proteome</keyword>
<evidence type="ECO:0000256" key="1">
    <source>
        <dbReference type="ARBA" id="ARBA00023015"/>
    </source>
</evidence>